<keyword evidence="3" id="KW-1185">Reference proteome</keyword>
<feature type="region of interest" description="Disordered" evidence="1">
    <location>
        <begin position="54"/>
        <end position="75"/>
    </location>
</feature>
<dbReference type="EMBL" id="JAAALK010000289">
    <property type="protein sequence ID" value="KAG8051247.1"/>
    <property type="molecule type" value="Genomic_DNA"/>
</dbReference>
<reference evidence="2" key="1">
    <citation type="journal article" date="2021" name="bioRxiv">
        <title>Whole Genome Assembly and Annotation of Northern Wild Rice, Zizania palustris L., Supports a Whole Genome Duplication in the Zizania Genus.</title>
        <authorList>
            <person name="Haas M."/>
            <person name="Kono T."/>
            <person name="Macchietto M."/>
            <person name="Millas R."/>
            <person name="McGilp L."/>
            <person name="Shao M."/>
            <person name="Duquette J."/>
            <person name="Hirsch C.N."/>
            <person name="Kimball J."/>
        </authorList>
    </citation>
    <scope>NUCLEOTIDE SEQUENCE</scope>
    <source>
        <tissue evidence="2">Fresh leaf tissue</tissue>
    </source>
</reference>
<evidence type="ECO:0000256" key="1">
    <source>
        <dbReference type="SAM" id="MobiDB-lite"/>
    </source>
</evidence>
<sequence>MERPTKAEGVVGTCAGIDRRGEAMGRGNGWRWWPSGRSSGCQCWAEAATVEAKRRREATAGGGTDRQGEAAADDHRCKARRLPAGWRRRWPTGGGFRVSGGWRRGLGVVRSRRVVVAGRSGERWGLVRQPTERQ</sequence>
<organism evidence="2 3">
    <name type="scientific">Zizania palustris</name>
    <name type="common">Northern wild rice</name>
    <dbReference type="NCBI Taxonomy" id="103762"/>
    <lineage>
        <taxon>Eukaryota</taxon>
        <taxon>Viridiplantae</taxon>
        <taxon>Streptophyta</taxon>
        <taxon>Embryophyta</taxon>
        <taxon>Tracheophyta</taxon>
        <taxon>Spermatophyta</taxon>
        <taxon>Magnoliopsida</taxon>
        <taxon>Liliopsida</taxon>
        <taxon>Poales</taxon>
        <taxon>Poaceae</taxon>
        <taxon>BOP clade</taxon>
        <taxon>Oryzoideae</taxon>
        <taxon>Oryzeae</taxon>
        <taxon>Zizaniinae</taxon>
        <taxon>Zizania</taxon>
    </lineage>
</organism>
<comment type="caution">
    <text evidence="2">The sequence shown here is derived from an EMBL/GenBank/DDBJ whole genome shotgun (WGS) entry which is preliminary data.</text>
</comment>
<evidence type="ECO:0000313" key="2">
    <source>
        <dbReference type="EMBL" id="KAG8051247.1"/>
    </source>
</evidence>
<dbReference type="Proteomes" id="UP000729402">
    <property type="component" value="Unassembled WGS sequence"/>
</dbReference>
<protein>
    <submittedName>
        <fullName evidence="2">Uncharacterized protein</fullName>
    </submittedName>
</protein>
<gene>
    <name evidence="2" type="ORF">GUJ93_ZPchr0009g1769</name>
</gene>
<evidence type="ECO:0000313" key="3">
    <source>
        <dbReference type="Proteomes" id="UP000729402"/>
    </source>
</evidence>
<accession>A0A8J5RPA1</accession>
<dbReference type="AlphaFoldDB" id="A0A8J5RPA1"/>
<reference evidence="2" key="2">
    <citation type="submission" date="2021-02" db="EMBL/GenBank/DDBJ databases">
        <authorList>
            <person name="Kimball J.A."/>
            <person name="Haas M.W."/>
            <person name="Macchietto M."/>
            <person name="Kono T."/>
            <person name="Duquette J."/>
            <person name="Shao M."/>
        </authorList>
    </citation>
    <scope>NUCLEOTIDE SEQUENCE</scope>
    <source>
        <tissue evidence="2">Fresh leaf tissue</tissue>
    </source>
</reference>
<feature type="compositionally biased region" description="Basic and acidic residues" evidence="1">
    <location>
        <begin position="66"/>
        <end position="75"/>
    </location>
</feature>
<proteinExistence type="predicted"/>
<name>A0A8J5RPA1_ZIZPA</name>